<dbReference type="RefSeq" id="WP_194537625.1">
    <property type="nucleotide sequence ID" value="NZ_JACEFB010000004.1"/>
</dbReference>
<dbReference type="SUPFAM" id="SSF52440">
    <property type="entry name" value="PreATP-grasp domain"/>
    <property type="match status" value="1"/>
</dbReference>
<protein>
    <recommendedName>
        <fullName evidence="5">D-alanine--D-alanine ligase</fullName>
        <ecNumber evidence="5">6.3.2.4</ecNumber>
    </recommendedName>
</protein>
<keyword evidence="10" id="KW-0133">Cell shape</keyword>
<gene>
    <name evidence="16" type="ORF">H0921_08535</name>
</gene>
<dbReference type="GO" id="GO:0009252">
    <property type="term" value="P:peptidoglycan biosynthetic process"/>
    <property type="evidence" value="ECO:0007669"/>
    <property type="project" value="UniProtKB-KW"/>
</dbReference>
<evidence type="ECO:0000256" key="3">
    <source>
        <dbReference type="ARBA" id="ARBA00004496"/>
    </source>
</evidence>
<dbReference type="PANTHER" id="PTHR23132:SF23">
    <property type="entry name" value="D-ALANINE--D-ALANINE LIGASE B"/>
    <property type="match status" value="1"/>
</dbReference>
<dbReference type="Pfam" id="PF07478">
    <property type="entry name" value="Dala_Dala_lig_C"/>
    <property type="match status" value="1"/>
</dbReference>
<keyword evidence="7 16" id="KW-0436">Ligase</keyword>
<comment type="cofactor">
    <cofactor evidence="2">
        <name>Mg(2+)</name>
        <dbReference type="ChEBI" id="CHEBI:18420"/>
    </cofactor>
</comment>
<evidence type="ECO:0000256" key="1">
    <source>
        <dbReference type="ARBA" id="ARBA00001936"/>
    </source>
</evidence>
<dbReference type="GO" id="GO:0008360">
    <property type="term" value="P:regulation of cell shape"/>
    <property type="evidence" value="ECO:0007669"/>
    <property type="project" value="UniProtKB-KW"/>
</dbReference>
<keyword evidence="12" id="KW-0961">Cell wall biogenesis/degradation</keyword>
<keyword evidence="11" id="KW-0573">Peptidoglycan synthesis</keyword>
<dbReference type="PROSITE" id="PS00844">
    <property type="entry name" value="DALA_DALA_LIGASE_2"/>
    <property type="match status" value="1"/>
</dbReference>
<dbReference type="GO" id="GO:0005524">
    <property type="term" value="F:ATP binding"/>
    <property type="evidence" value="ECO:0007669"/>
    <property type="project" value="UniProtKB-UniRule"/>
</dbReference>
<evidence type="ECO:0000256" key="4">
    <source>
        <dbReference type="ARBA" id="ARBA00010871"/>
    </source>
</evidence>
<sequence>MRIGIACTLKPDTPPPAGLPDDWHEEWDSPETVTAIAEVFRRWGHEVRILGDGPPLVQALLREPPELVFNLSEGYGVSRCREARVPAVCELLGIPYSGSDPLALALALDKSLTRTVMAAAGLTVPQGLTLPPPPHGYDGDYAEFPPLLAEAGLSLPVIVKPVWEGSSKGIRRHALVEDPAALGPAVVRIWQTYRQAALVEEYIAGEEVTVGIVGNDPPQALGVMRIVPKADPQRFIYSLEVKRAWHDQVDYEAPARLPPAVYQAVETDALTAFTALGCRDLARVDFRIRDGVPYFLEINPLPGLSPTSGDLCYLAYRVGYTYEQLLRAILEAATRRWGLPPP</sequence>
<dbReference type="AlphaFoldDB" id="A0A7V9ABH2"/>
<feature type="domain" description="ATP-grasp" evidence="15">
    <location>
        <begin position="114"/>
        <end position="331"/>
    </location>
</feature>
<dbReference type="GO" id="GO:0008716">
    <property type="term" value="F:D-alanine-D-alanine ligase activity"/>
    <property type="evidence" value="ECO:0007669"/>
    <property type="project" value="UniProtKB-EC"/>
</dbReference>
<dbReference type="InterPro" id="IPR011095">
    <property type="entry name" value="Dala_Dala_lig_C"/>
</dbReference>
<evidence type="ECO:0000256" key="14">
    <source>
        <dbReference type="PROSITE-ProRule" id="PRU00409"/>
    </source>
</evidence>
<dbReference type="Gene3D" id="3.30.1490.20">
    <property type="entry name" value="ATP-grasp fold, A domain"/>
    <property type="match status" value="1"/>
</dbReference>
<name>A0A7V9ABH2_9BACT</name>
<evidence type="ECO:0000259" key="15">
    <source>
        <dbReference type="PROSITE" id="PS50975"/>
    </source>
</evidence>
<dbReference type="Gene3D" id="3.30.470.20">
    <property type="entry name" value="ATP-grasp fold, B domain"/>
    <property type="match status" value="1"/>
</dbReference>
<evidence type="ECO:0000256" key="13">
    <source>
        <dbReference type="ARBA" id="ARBA00047614"/>
    </source>
</evidence>
<dbReference type="InterPro" id="IPR011761">
    <property type="entry name" value="ATP-grasp"/>
</dbReference>
<dbReference type="InterPro" id="IPR000291">
    <property type="entry name" value="D-Ala_lig_Van_CS"/>
</dbReference>
<dbReference type="PANTHER" id="PTHR23132">
    <property type="entry name" value="D-ALANINE--D-ALANINE LIGASE"/>
    <property type="match status" value="1"/>
</dbReference>
<dbReference type="EC" id="6.3.2.4" evidence="5"/>
<keyword evidence="6" id="KW-0963">Cytoplasm</keyword>
<keyword evidence="8 14" id="KW-0547">Nucleotide-binding</keyword>
<dbReference type="GO" id="GO:0071555">
    <property type="term" value="P:cell wall organization"/>
    <property type="evidence" value="ECO:0007669"/>
    <property type="project" value="UniProtKB-KW"/>
</dbReference>
<dbReference type="Proteomes" id="UP000542342">
    <property type="component" value="Unassembled WGS sequence"/>
</dbReference>
<organism evidence="16 17">
    <name type="scientific">Thermogemmata fonticola</name>
    <dbReference type="NCBI Taxonomy" id="2755323"/>
    <lineage>
        <taxon>Bacteria</taxon>
        <taxon>Pseudomonadati</taxon>
        <taxon>Planctomycetota</taxon>
        <taxon>Planctomycetia</taxon>
        <taxon>Gemmatales</taxon>
        <taxon>Gemmataceae</taxon>
        <taxon>Thermogemmata</taxon>
    </lineage>
</organism>
<evidence type="ECO:0000256" key="12">
    <source>
        <dbReference type="ARBA" id="ARBA00023316"/>
    </source>
</evidence>
<evidence type="ECO:0000256" key="8">
    <source>
        <dbReference type="ARBA" id="ARBA00022741"/>
    </source>
</evidence>
<evidence type="ECO:0000256" key="5">
    <source>
        <dbReference type="ARBA" id="ARBA00012216"/>
    </source>
</evidence>
<comment type="subcellular location">
    <subcellularLocation>
        <location evidence="3">Cytoplasm</location>
    </subcellularLocation>
</comment>
<comment type="caution">
    <text evidence="16">The sequence shown here is derived from an EMBL/GenBank/DDBJ whole genome shotgun (WGS) entry which is preliminary data.</text>
</comment>
<dbReference type="EMBL" id="JACEFB010000004">
    <property type="protein sequence ID" value="MBA2226206.1"/>
    <property type="molecule type" value="Genomic_DNA"/>
</dbReference>
<evidence type="ECO:0000256" key="11">
    <source>
        <dbReference type="ARBA" id="ARBA00022984"/>
    </source>
</evidence>
<evidence type="ECO:0000256" key="10">
    <source>
        <dbReference type="ARBA" id="ARBA00022960"/>
    </source>
</evidence>
<comment type="similarity">
    <text evidence="4">Belongs to the D-alanine--D-alanine ligase family.</text>
</comment>
<evidence type="ECO:0000313" key="17">
    <source>
        <dbReference type="Proteomes" id="UP000542342"/>
    </source>
</evidence>
<dbReference type="GO" id="GO:0046872">
    <property type="term" value="F:metal ion binding"/>
    <property type="evidence" value="ECO:0007669"/>
    <property type="project" value="InterPro"/>
</dbReference>
<dbReference type="SUPFAM" id="SSF56059">
    <property type="entry name" value="Glutathione synthetase ATP-binding domain-like"/>
    <property type="match status" value="1"/>
</dbReference>
<dbReference type="GO" id="GO:0005737">
    <property type="term" value="C:cytoplasm"/>
    <property type="evidence" value="ECO:0007669"/>
    <property type="project" value="UniProtKB-SubCell"/>
</dbReference>
<accession>A0A7V9ABH2</accession>
<keyword evidence="9 14" id="KW-0067">ATP-binding</keyword>
<dbReference type="PROSITE" id="PS50975">
    <property type="entry name" value="ATP_GRASP"/>
    <property type="match status" value="1"/>
</dbReference>
<evidence type="ECO:0000256" key="2">
    <source>
        <dbReference type="ARBA" id="ARBA00001946"/>
    </source>
</evidence>
<reference evidence="16 17" key="1">
    <citation type="submission" date="2020-07" db="EMBL/GenBank/DDBJ databases">
        <title>Thermogemmata thermophila gen. nov., sp. nov., a novel moderate thermophilic planctomycete from a Kamchatka hot spring.</title>
        <authorList>
            <person name="Elcheninov A.G."/>
            <person name="Podosokorskaya O.A."/>
            <person name="Kovaleva O.L."/>
            <person name="Novikov A."/>
            <person name="Bonch-Osmolovskaya E.A."/>
            <person name="Toshchakov S.V."/>
            <person name="Kublanov I.V."/>
        </authorList>
    </citation>
    <scope>NUCLEOTIDE SEQUENCE [LARGE SCALE GENOMIC DNA]</scope>
    <source>
        <strain evidence="16 17">2918</strain>
    </source>
</reference>
<evidence type="ECO:0000313" key="16">
    <source>
        <dbReference type="EMBL" id="MBA2226206.1"/>
    </source>
</evidence>
<comment type="catalytic activity">
    <reaction evidence="13">
        <text>2 D-alanine + ATP = D-alanyl-D-alanine + ADP + phosphate + H(+)</text>
        <dbReference type="Rhea" id="RHEA:11224"/>
        <dbReference type="ChEBI" id="CHEBI:15378"/>
        <dbReference type="ChEBI" id="CHEBI:30616"/>
        <dbReference type="ChEBI" id="CHEBI:43474"/>
        <dbReference type="ChEBI" id="CHEBI:57416"/>
        <dbReference type="ChEBI" id="CHEBI:57822"/>
        <dbReference type="ChEBI" id="CHEBI:456216"/>
        <dbReference type="EC" id="6.3.2.4"/>
    </reaction>
</comment>
<dbReference type="InterPro" id="IPR016185">
    <property type="entry name" value="PreATP-grasp_dom_sf"/>
</dbReference>
<evidence type="ECO:0000256" key="9">
    <source>
        <dbReference type="ARBA" id="ARBA00022840"/>
    </source>
</evidence>
<dbReference type="InterPro" id="IPR013815">
    <property type="entry name" value="ATP_grasp_subdomain_1"/>
</dbReference>
<evidence type="ECO:0000256" key="7">
    <source>
        <dbReference type="ARBA" id="ARBA00022598"/>
    </source>
</evidence>
<proteinExistence type="inferred from homology"/>
<comment type="cofactor">
    <cofactor evidence="1">
        <name>Mn(2+)</name>
        <dbReference type="ChEBI" id="CHEBI:29035"/>
    </cofactor>
</comment>
<evidence type="ECO:0000256" key="6">
    <source>
        <dbReference type="ARBA" id="ARBA00022490"/>
    </source>
</evidence>
<keyword evidence="17" id="KW-1185">Reference proteome</keyword>